<proteinExistence type="inferred from homology"/>
<dbReference type="PANTHER" id="PTHR22911:SF137">
    <property type="entry name" value="SOLUTE CARRIER FAMILY 35 MEMBER G2-RELATED"/>
    <property type="match status" value="1"/>
</dbReference>
<reference evidence="4 5" key="2">
    <citation type="journal article" date="2012" name="Stand. Genomic Sci.">
        <title>Complete genome sequence of the moderately thermophilic mineral-sulfide-oxidizing firmicute Sulfobacillus acidophilus type strain (NAL(T)).</title>
        <authorList>
            <person name="Anderson I."/>
            <person name="Chertkov O."/>
            <person name="Chen A."/>
            <person name="Saunders E."/>
            <person name="Lapidus A."/>
            <person name="Nolan M."/>
            <person name="Lucas S."/>
            <person name="Hammon N."/>
            <person name="Deshpande S."/>
            <person name="Cheng J.F."/>
            <person name="Han C."/>
            <person name="Tapia R."/>
            <person name="Goodwin L.A."/>
            <person name="Pitluck S."/>
            <person name="Liolios K."/>
            <person name="Pagani I."/>
            <person name="Ivanova N."/>
            <person name="Mikhailova N."/>
            <person name="Pati A."/>
            <person name="Palaniappan K."/>
            <person name="Land M."/>
            <person name="Pan C."/>
            <person name="Rohde M."/>
            <person name="Pukall R."/>
            <person name="Goker M."/>
            <person name="Detter J.C."/>
            <person name="Woyke T."/>
            <person name="Bristow J."/>
            <person name="Eisen J.A."/>
            <person name="Markowitz V."/>
            <person name="Hugenholtz P."/>
            <person name="Kyrpides N.C."/>
            <person name="Klenk H.P."/>
            <person name="Mavromatis K."/>
        </authorList>
    </citation>
    <scope>NUCLEOTIDE SEQUENCE [LARGE SCALE GENOMIC DNA]</scope>
    <source>
        <strain evidence="5">ATCC 700253 / DSM 10332 / NAL</strain>
    </source>
</reference>
<evidence type="ECO:0000256" key="2">
    <source>
        <dbReference type="SAM" id="Phobius"/>
    </source>
</evidence>
<organism evidence="4 5">
    <name type="scientific">Sulfobacillus acidophilus (strain ATCC 700253 / DSM 10332 / NAL)</name>
    <dbReference type="NCBI Taxonomy" id="679936"/>
    <lineage>
        <taxon>Bacteria</taxon>
        <taxon>Bacillati</taxon>
        <taxon>Bacillota</taxon>
        <taxon>Clostridia</taxon>
        <taxon>Eubacteriales</taxon>
        <taxon>Clostridiales Family XVII. Incertae Sedis</taxon>
        <taxon>Sulfobacillus</taxon>
    </lineage>
</organism>
<keyword evidence="2" id="KW-0472">Membrane</keyword>
<dbReference type="PANTHER" id="PTHR22911">
    <property type="entry name" value="ACYL-MALONYL CONDENSING ENZYME-RELATED"/>
    <property type="match status" value="1"/>
</dbReference>
<feature type="transmembrane region" description="Helical" evidence="2">
    <location>
        <begin position="7"/>
        <end position="28"/>
    </location>
</feature>
<dbReference type="Pfam" id="PF00892">
    <property type="entry name" value="EamA"/>
    <property type="match status" value="1"/>
</dbReference>
<keyword evidence="2" id="KW-1133">Transmembrane helix</keyword>
<feature type="transmembrane region" description="Helical" evidence="2">
    <location>
        <begin position="126"/>
        <end position="142"/>
    </location>
</feature>
<dbReference type="InterPro" id="IPR037185">
    <property type="entry name" value="EmrE-like"/>
</dbReference>
<name>G8TYW9_SULAD</name>
<evidence type="ECO:0000313" key="4">
    <source>
        <dbReference type="EMBL" id="AEW05148.1"/>
    </source>
</evidence>
<reference evidence="5" key="1">
    <citation type="submission" date="2011-12" db="EMBL/GenBank/DDBJ databases">
        <title>The complete genome of chromosome of Sulfobacillus acidophilus DSM 10332.</title>
        <authorList>
            <person name="Lucas S."/>
            <person name="Han J."/>
            <person name="Lapidus A."/>
            <person name="Bruce D."/>
            <person name="Goodwin L."/>
            <person name="Pitluck S."/>
            <person name="Peters L."/>
            <person name="Kyrpides N."/>
            <person name="Mavromatis K."/>
            <person name="Ivanova N."/>
            <person name="Mikhailova N."/>
            <person name="Chertkov O."/>
            <person name="Saunders E."/>
            <person name="Detter J.C."/>
            <person name="Tapia R."/>
            <person name="Han C."/>
            <person name="Land M."/>
            <person name="Hauser L."/>
            <person name="Markowitz V."/>
            <person name="Cheng J.-F."/>
            <person name="Hugenholtz P."/>
            <person name="Woyke T."/>
            <person name="Wu D."/>
            <person name="Pukall R."/>
            <person name="Gehrich-Schroeter G."/>
            <person name="Schneider S."/>
            <person name="Klenk H.-P."/>
            <person name="Eisen J.A."/>
        </authorList>
    </citation>
    <scope>NUCLEOTIDE SEQUENCE [LARGE SCALE GENOMIC DNA]</scope>
    <source>
        <strain evidence="5">ATCC 700253 / DSM 10332 / NAL</strain>
    </source>
</reference>
<protein>
    <recommendedName>
        <fullName evidence="3">EamA domain-containing protein</fullName>
    </recommendedName>
</protein>
<evidence type="ECO:0000313" key="5">
    <source>
        <dbReference type="Proteomes" id="UP000005439"/>
    </source>
</evidence>
<keyword evidence="5" id="KW-1185">Reference proteome</keyword>
<dbReference type="GO" id="GO:0016020">
    <property type="term" value="C:membrane"/>
    <property type="evidence" value="ECO:0007669"/>
    <property type="project" value="InterPro"/>
</dbReference>
<dbReference type="STRING" id="679936.Sulac_1651"/>
<comment type="similarity">
    <text evidence="1">Belongs to the EamA transporter family.</text>
</comment>
<accession>G8TYW9</accession>
<dbReference type="AlphaFoldDB" id="G8TYW9"/>
<feature type="transmembrane region" description="Helical" evidence="2">
    <location>
        <begin position="148"/>
        <end position="167"/>
    </location>
</feature>
<dbReference type="Proteomes" id="UP000005439">
    <property type="component" value="Chromosome"/>
</dbReference>
<feature type="transmembrane region" description="Helical" evidence="2">
    <location>
        <begin position="40"/>
        <end position="60"/>
    </location>
</feature>
<feature type="transmembrane region" description="Helical" evidence="2">
    <location>
        <begin position="179"/>
        <end position="198"/>
    </location>
</feature>
<gene>
    <name evidence="4" type="ordered locus">Sulac_1651</name>
</gene>
<dbReference type="KEGG" id="sap:Sulac_1651"/>
<feature type="transmembrane region" description="Helical" evidence="2">
    <location>
        <begin position="210"/>
        <end position="230"/>
    </location>
</feature>
<dbReference type="EMBL" id="CP003179">
    <property type="protein sequence ID" value="AEW05148.1"/>
    <property type="molecule type" value="Genomic_DNA"/>
</dbReference>
<dbReference type="HOGENOM" id="CLU_033863_6_0_9"/>
<feature type="transmembrane region" description="Helical" evidence="2">
    <location>
        <begin position="72"/>
        <end position="90"/>
    </location>
</feature>
<evidence type="ECO:0000259" key="3">
    <source>
        <dbReference type="Pfam" id="PF00892"/>
    </source>
</evidence>
<keyword evidence="2" id="KW-0812">Transmembrane</keyword>
<feature type="transmembrane region" description="Helical" evidence="2">
    <location>
        <begin position="266"/>
        <end position="284"/>
    </location>
</feature>
<sequence>MRQRRTVWIPMTMVLIAATSYGLVTPLVKWASLQGIDISWLTVGQYPIPLLGFWLGSRLHRERPLTRSERRWTVLVGGAGSLTALTYYQALKWLSGPVAITLLFQFTWMLPVISRIFGGSPLRRREIGAIAAIIAGTVLQILQLPNRWPLIGTGLGLLAGLSYAVALYGSSRFSESAPLWRRAFESTLFGAFLIIVGYRGWTFMGHMTRGWIWGSLIGLFSQFIPMLLIYRATPRLSHAATAILASFELPVAVVVSWLGLKEPVPLVEWLGIGIMMVGIVAGSWPSEA</sequence>
<feature type="domain" description="EamA" evidence="3">
    <location>
        <begin position="151"/>
        <end position="280"/>
    </location>
</feature>
<dbReference type="InterPro" id="IPR000620">
    <property type="entry name" value="EamA_dom"/>
</dbReference>
<dbReference type="SUPFAM" id="SSF103481">
    <property type="entry name" value="Multidrug resistance efflux transporter EmrE"/>
    <property type="match status" value="2"/>
</dbReference>
<evidence type="ECO:0000256" key="1">
    <source>
        <dbReference type="ARBA" id="ARBA00007362"/>
    </source>
</evidence>
<feature type="transmembrane region" description="Helical" evidence="2">
    <location>
        <begin position="242"/>
        <end position="260"/>
    </location>
</feature>
<feature type="transmembrane region" description="Helical" evidence="2">
    <location>
        <begin position="96"/>
        <end position="114"/>
    </location>
</feature>
<dbReference type="PATRIC" id="fig|679936.5.peg.1719"/>